<dbReference type="AlphaFoldDB" id="D8M2P6"/>
<dbReference type="GO" id="GO:0005840">
    <property type="term" value="C:ribosome"/>
    <property type="evidence" value="ECO:0007669"/>
    <property type="project" value="UniProtKB-KW"/>
</dbReference>
<accession>D8M2P6</accession>
<evidence type="ECO:0000256" key="2">
    <source>
        <dbReference type="ARBA" id="ARBA00022980"/>
    </source>
</evidence>
<dbReference type="InterPro" id="IPR023673">
    <property type="entry name" value="Ribosomal_uL1_CS"/>
</dbReference>
<keyword evidence="3 4" id="KW-0687">Ribonucleoprotein</keyword>
<evidence type="ECO:0000313" key="6">
    <source>
        <dbReference type="Proteomes" id="UP000008312"/>
    </source>
</evidence>
<dbReference type="Gene3D" id="3.30.190.20">
    <property type="match status" value="1"/>
</dbReference>
<dbReference type="FunCoup" id="D8M2P6">
    <property type="interactions" value="463"/>
</dbReference>
<dbReference type="GO" id="GO:0003723">
    <property type="term" value="F:RNA binding"/>
    <property type="evidence" value="ECO:0007669"/>
    <property type="project" value="InterPro"/>
</dbReference>
<dbReference type="InParanoid" id="D8M2P6"/>
<dbReference type="RefSeq" id="XP_012896667.1">
    <property type="nucleotide sequence ID" value="XM_013041213.1"/>
</dbReference>
<dbReference type="OrthoDB" id="2449818at2759"/>
<dbReference type="InterPro" id="IPR050257">
    <property type="entry name" value="eL8/uL1-like"/>
</dbReference>
<dbReference type="CDD" id="cd00403">
    <property type="entry name" value="Ribosomal_L1"/>
    <property type="match status" value="1"/>
</dbReference>
<dbReference type="OMA" id="GPRNKMP"/>
<evidence type="ECO:0000256" key="1">
    <source>
        <dbReference type="ARBA" id="ARBA00010531"/>
    </source>
</evidence>
<comment type="similarity">
    <text evidence="1 4">Belongs to the universal ribosomal protein uL1 family.</text>
</comment>
<organism evidence="5">
    <name type="scientific">Blastocystis hominis</name>
    <dbReference type="NCBI Taxonomy" id="12968"/>
    <lineage>
        <taxon>Eukaryota</taxon>
        <taxon>Sar</taxon>
        <taxon>Stramenopiles</taxon>
        <taxon>Bigyra</taxon>
        <taxon>Opalozoa</taxon>
        <taxon>Opalinata</taxon>
        <taxon>Blastocystidae</taxon>
        <taxon>Blastocystis</taxon>
    </lineage>
</organism>
<dbReference type="InterPro" id="IPR023674">
    <property type="entry name" value="Ribosomal_uL1-like"/>
</dbReference>
<dbReference type="Gene3D" id="3.40.50.790">
    <property type="match status" value="1"/>
</dbReference>
<dbReference type="SUPFAM" id="SSF56808">
    <property type="entry name" value="Ribosomal protein L1"/>
    <property type="match status" value="1"/>
</dbReference>
<gene>
    <name evidence="5" type="ORF">GSBLH_T00002722001</name>
</gene>
<evidence type="ECO:0000256" key="3">
    <source>
        <dbReference type="ARBA" id="ARBA00023274"/>
    </source>
</evidence>
<evidence type="ECO:0000313" key="5">
    <source>
        <dbReference type="EMBL" id="CBK22619.2"/>
    </source>
</evidence>
<dbReference type="PROSITE" id="PS01199">
    <property type="entry name" value="RIBOSOMAL_L1"/>
    <property type="match status" value="1"/>
</dbReference>
<name>D8M2P6_BLAHO</name>
<dbReference type="EMBL" id="FN668650">
    <property type="protein sequence ID" value="CBK22619.2"/>
    <property type="molecule type" value="Genomic_DNA"/>
</dbReference>
<dbReference type="Proteomes" id="UP000008312">
    <property type="component" value="Unassembled WGS sequence"/>
</dbReference>
<evidence type="ECO:0000256" key="4">
    <source>
        <dbReference type="RuleBase" id="RU000659"/>
    </source>
</evidence>
<reference evidence="5" key="1">
    <citation type="submission" date="2010-02" db="EMBL/GenBank/DDBJ databases">
        <title>Sequencing and annotation of the Blastocystis hominis genome.</title>
        <authorList>
            <person name="Wincker P."/>
        </authorList>
    </citation>
    <scope>NUCLEOTIDE SEQUENCE</scope>
    <source>
        <strain evidence="5">Singapore isolate B</strain>
    </source>
</reference>
<protein>
    <recommendedName>
        <fullName evidence="4">Ribosomal protein</fullName>
    </recommendedName>
</protein>
<proteinExistence type="inferred from homology"/>
<dbReference type="GO" id="GO:1990904">
    <property type="term" value="C:ribonucleoprotein complex"/>
    <property type="evidence" value="ECO:0007669"/>
    <property type="project" value="UniProtKB-KW"/>
</dbReference>
<dbReference type="InterPro" id="IPR016095">
    <property type="entry name" value="Ribosomal_uL1_3-a/b-sand"/>
</dbReference>
<keyword evidence="6" id="KW-1185">Reference proteome</keyword>
<dbReference type="GeneID" id="24919865"/>
<dbReference type="Pfam" id="PF00687">
    <property type="entry name" value="Ribosomal_L1"/>
    <property type="match status" value="1"/>
</dbReference>
<dbReference type="PANTHER" id="PTHR23105">
    <property type="entry name" value="RIBOSOMAL PROTEIN L7AE FAMILY MEMBER"/>
    <property type="match status" value="1"/>
</dbReference>
<keyword evidence="2 4" id="KW-0689">Ribosomal protein</keyword>
<sequence>MQPLSPEYLSFPKKNSGFIPPFLPFHIFRKAMSKVNSETLSKALDNILDYSAGKEIEMDGETLKGKKRGFVETVELQVTLKQIDPAKDKRFAGSFQLPNPTRAKINVCVFVNDKHEQLCKKENIPCMNVDEITAINKNKKVIRKLCKKYDAFLASDTLIKKLPRLIGPGLNRAGKFPSVITNSEDPAEKVKGILHTVKFQMKKVLCLSVPVGHVELTKDQLKSNIVLSINFLVSLLKKKWQNIKVVYIKSTMGPVQQIYF</sequence>
<dbReference type="InterPro" id="IPR028364">
    <property type="entry name" value="Ribosomal_uL1/biogenesis"/>
</dbReference>